<feature type="transmembrane region" description="Helical" evidence="6">
    <location>
        <begin position="6"/>
        <end position="24"/>
    </location>
</feature>
<evidence type="ECO:0000256" key="1">
    <source>
        <dbReference type="ARBA" id="ARBA00004651"/>
    </source>
</evidence>
<name>A0ABQ2Q2D8_9GAMM</name>
<dbReference type="InterPro" id="IPR042094">
    <property type="entry name" value="T2SS_GspF_sf"/>
</dbReference>
<feature type="transmembrane region" description="Helical" evidence="6">
    <location>
        <begin position="264"/>
        <end position="283"/>
    </location>
</feature>
<keyword evidence="9" id="KW-1185">Reference proteome</keyword>
<dbReference type="EMBL" id="BMQV01000001">
    <property type="protein sequence ID" value="GGP37405.1"/>
    <property type="molecule type" value="Genomic_DNA"/>
</dbReference>
<evidence type="ECO:0000259" key="7">
    <source>
        <dbReference type="Pfam" id="PF00482"/>
    </source>
</evidence>
<dbReference type="Proteomes" id="UP000654367">
    <property type="component" value="Unassembled WGS sequence"/>
</dbReference>
<dbReference type="Pfam" id="PF00482">
    <property type="entry name" value="T2SSF"/>
    <property type="match status" value="1"/>
</dbReference>
<keyword evidence="4 6" id="KW-1133">Transmembrane helix</keyword>
<dbReference type="RefSeq" id="WP_188916318.1">
    <property type="nucleotide sequence ID" value="NZ_BMQV01000001.1"/>
</dbReference>
<keyword evidence="5 6" id="KW-0472">Membrane</keyword>
<dbReference type="PANTHER" id="PTHR35007:SF1">
    <property type="entry name" value="PILUS ASSEMBLY PROTEIN"/>
    <property type="match status" value="1"/>
</dbReference>
<evidence type="ECO:0000313" key="8">
    <source>
        <dbReference type="EMBL" id="GGP37405.1"/>
    </source>
</evidence>
<feature type="transmembrane region" description="Helical" evidence="6">
    <location>
        <begin position="85"/>
        <end position="101"/>
    </location>
</feature>
<organism evidence="8 9">
    <name type="scientific">Shewanella saliphila</name>
    <dbReference type="NCBI Taxonomy" id="2282698"/>
    <lineage>
        <taxon>Bacteria</taxon>
        <taxon>Pseudomonadati</taxon>
        <taxon>Pseudomonadota</taxon>
        <taxon>Gammaproteobacteria</taxon>
        <taxon>Alteromonadales</taxon>
        <taxon>Shewanellaceae</taxon>
        <taxon>Shewanella</taxon>
    </lineage>
</organism>
<dbReference type="InterPro" id="IPR018076">
    <property type="entry name" value="T2SS_GspF_dom"/>
</dbReference>
<feature type="transmembrane region" description="Helical" evidence="6">
    <location>
        <begin position="225"/>
        <end position="244"/>
    </location>
</feature>
<keyword evidence="3 6" id="KW-0812">Transmembrane</keyword>
<accession>A0ABQ2Q2D8</accession>
<evidence type="ECO:0000256" key="4">
    <source>
        <dbReference type="ARBA" id="ARBA00022989"/>
    </source>
</evidence>
<comment type="subcellular location">
    <subcellularLocation>
        <location evidence="1">Cell membrane</location>
        <topology evidence="1">Multi-pass membrane protein</topology>
    </subcellularLocation>
</comment>
<protein>
    <recommendedName>
        <fullName evidence="7">Type II secretion system protein GspF domain-containing protein</fullName>
    </recommendedName>
</protein>
<evidence type="ECO:0000313" key="9">
    <source>
        <dbReference type="Proteomes" id="UP000654367"/>
    </source>
</evidence>
<gene>
    <name evidence="8" type="ORF">GCM10009409_00300</name>
</gene>
<reference evidence="9" key="1">
    <citation type="journal article" date="2019" name="Int. J. Syst. Evol. Microbiol.">
        <title>The Global Catalogue of Microorganisms (GCM) 10K type strain sequencing project: providing services to taxonomists for standard genome sequencing and annotation.</title>
        <authorList>
            <consortium name="The Broad Institute Genomics Platform"/>
            <consortium name="The Broad Institute Genome Sequencing Center for Infectious Disease"/>
            <person name="Wu L."/>
            <person name="Ma J."/>
        </authorList>
    </citation>
    <scope>NUCLEOTIDE SEQUENCE [LARGE SCALE GENOMIC DNA]</scope>
    <source>
        <strain evidence="9">JCM 32304</strain>
    </source>
</reference>
<evidence type="ECO:0000256" key="3">
    <source>
        <dbReference type="ARBA" id="ARBA00022692"/>
    </source>
</evidence>
<evidence type="ECO:0000256" key="2">
    <source>
        <dbReference type="ARBA" id="ARBA00022475"/>
    </source>
</evidence>
<feature type="transmembrane region" description="Helical" evidence="6">
    <location>
        <begin position="55"/>
        <end position="79"/>
    </location>
</feature>
<evidence type="ECO:0000256" key="5">
    <source>
        <dbReference type="ARBA" id="ARBA00023136"/>
    </source>
</evidence>
<feature type="domain" description="Type II secretion system protein GspF" evidence="7">
    <location>
        <begin position="120"/>
        <end position="241"/>
    </location>
</feature>
<proteinExistence type="predicted"/>
<sequence>MPWYEWLIFMVLIIVMLICAKEWWQDSELKNTWSSTSTKSASGFQQKLRLLDINLAPISVILGIISLSVCTYVVINYAFPKQQGIAIIMALAIMLSSYFLLDDLVIWRTKKVETELVDAMDTMHSSLQAGLSPLQAISTAANLAKGPLKTELTEVVTRLSSGYDASQAVHRLVSRYNTEGTRLFAQALVARHQTGSDFSAMLQAVSQLMRQRIEQYQYINSQMSATRYAAIFCGLMPYALIPLFMSQEQQWFTPLLEHPNGANFLSTALFLQIVGFFWLRKVLKANV</sequence>
<evidence type="ECO:0000256" key="6">
    <source>
        <dbReference type="SAM" id="Phobius"/>
    </source>
</evidence>
<keyword evidence="2" id="KW-1003">Cell membrane</keyword>
<comment type="caution">
    <text evidence="8">The sequence shown here is derived from an EMBL/GenBank/DDBJ whole genome shotgun (WGS) entry which is preliminary data.</text>
</comment>
<dbReference type="PANTHER" id="PTHR35007">
    <property type="entry name" value="INTEGRAL MEMBRANE PROTEIN-RELATED"/>
    <property type="match status" value="1"/>
</dbReference>
<dbReference type="Gene3D" id="1.20.81.30">
    <property type="entry name" value="Type II secretion system (T2SS), domain F"/>
    <property type="match status" value="1"/>
</dbReference>